<dbReference type="InterPro" id="IPR011009">
    <property type="entry name" value="Kinase-like_dom_sf"/>
</dbReference>
<dbReference type="AlphaFoldDB" id="A0A382T801"/>
<dbReference type="EMBL" id="UINC01134219">
    <property type="protein sequence ID" value="SVD17627.1"/>
    <property type="molecule type" value="Genomic_DNA"/>
</dbReference>
<protein>
    <recommendedName>
        <fullName evidence="2">Aminoglycoside phosphotransferase domain-containing protein</fullName>
    </recommendedName>
</protein>
<gene>
    <name evidence="1" type="ORF">METZ01_LOCUS370481</name>
</gene>
<proteinExistence type="predicted"/>
<accession>A0A382T801</accession>
<name>A0A382T801_9ZZZZ</name>
<dbReference type="Gene3D" id="3.30.200.20">
    <property type="entry name" value="Phosphorylase Kinase, domain 1"/>
    <property type="match status" value="1"/>
</dbReference>
<evidence type="ECO:0000313" key="1">
    <source>
        <dbReference type="EMBL" id="SVD17627.1"/>
    </source>
</evidence>
<feature type="non-terminal residue" evidence="1">
    <location>
        <position position="49"/>
    </location>
</feature>
<sequence>MAVYTKLSENQLKEFFSKYNLGKLLDYKEIKEGIENTNYFIQTEKGKFI</sequence>
<reference evidence="1" key="1">
    <citation type="submission" date="2018-05" db="EMBL/GenBank/DDBJ databases">
        <authorList>
            <person name="Lanie J.A."/>
            <person name="Ng W.-L."/>
            <person name="Kazmierczak K.M."/>
            <person name="Andrzejewski T.M."/>
            <person name="Davidsen T.M."/>
            <person name="Wayne K.J."/>
            <person name="Tettelin H."/>
            <person name="Glass J.I."/>
            <person name="Rusch D."/>
            <person name="Podicherti R."/>
            <person name="Tsui H.-C.T."/>
            <person name="Winkler M.E."/>
        </authorList>
    </citation>
    <scope>NUCLEOTIDE SEQUENCE</scope>
</reference>
<evidence type="ECO:0008006" key="2">
    <source>
        <dbReference type="Google" id="ProtNLM"/>
    </source>
</evidence>
<dbReference type="SUPFAM" id="SSF56112">
    <property type="entry name" value="Protein kinase-like (PK-like)"/>
    <property type="match status" value="1"/>
</dbReference>
<organism evidence="1">
    <name type="scientific">marine metagenome</name>
    <dbReference type="NCBI Taxonomy" id="408172"/>
    <lineage>
        <taxon>unclassified sequences</taxon>
        <taxon>metagenomes</taxon>
        <taxon>ecological metagenomes</taxon>
    </lineage>
</organism>